<feature type="modified residue" description="N6-(pyridoxal phosphate)lysine" evidence="8">
    <location>
        <position position="220"/>
    </location>
</feature>
<dbReference type="GO" id="GO:0030170">
    <property type="term" value="F:pyridoxal phosphate binding"/>
    <property type="evidence" value="ECO:0007669"/>
    <property type="project" value="InterPro"/>
</dbReference>
<keyword evidence="3 8" id="KW-0663">Pyridoxal phosphate</keyword>
<comment type="catalytic activity">
    <reaction evidence="7">
        <text>an S-substituted L-cysteine + H2O = a thiol + pyruvate + NH4(+)</text>
        <dbReference type="Rhea" id="RHEA:18121"/>
        <dbReference type="ChEBI" id="CHEBI:15361"/>
        <dbReference type="ChEBI" id="CHEBI:15377"/>
        <dbReference type="ChEBI" id="CHEBI:28938"/>
        <dbReference type="ChEBI" id="CHEBI:29256"/>
        <dbReference type="ChEBI" id="CHEBI:58717"/>
        <dbReference type="EC" id="4.4.1.13"/>
    </reaction>
</comment>
<dbReference type="InterPro" id="IPR054542">
    <property type="entry name" value="Cys_met_metab_PP"/>
</dbReference>
<evidence type="ECO:0000256" key="6">
    <source>
        <dbReference type="ARBA" id="ARBA00047517"/>
    </source>
</evidence>
<gene>
    <name evidence="10" type="primary">metC</name>
    <name evidence="10" type="ORF">H3309_04365</name>
</gene>
<dbReference type="InterPro" id="IPR015421">
    <property type="entry name" value="PyrdxlP-dep_Trfase_major"/>
</dbReference>
<reference evidence="10 11" key="1">
    <citation type="submission" date="2020-07" db="EMBL/GenBank/DDBJ databases">
        <title>Complete genome sequence for Sandaracinobacter sp. M6.</title>
        <authorList>
            <person name="Tang Y."/>
            <person name="Liu Q."/>
            <person name="Guo Z."/>
            <person name="Lei P."/>
            <person name="Huang B."/>
        </authorList>
    </citation>
    <scope>NUCLEOTIDE SEQUENCE [LARGE SCALE GENOMIC DNA]</scope>
    <source>
        <strain evidence="10 11">M6</strain>
    </source>
</reference>
<evidence type="ECO:0000313" key="10">
    <source>
        <dbReference type="EMBL" id="QMW23726.1"/>
    </source>
</evidence>
<dbReference type="InterPro" id="IPR006233">
    <property type="entry name" value="Cys_b_lyase_bac"/>
</dbReference>
<dbReference type="PANTHER" id="PTHR43500:SF1">
    <property type="entry name" value="CYSTATHIONINE BETA-LYASE-RELATED"/>
    <property type="match status" value="1"/>
</dbReference>
<evidence type="ECO:0000256" key="2">
    <source>
        <dbReference type="ARBA" id="ARBA00009077"/>
    </source>
</evidence>
<dbReference type="InterPro" id="IPR000277">
    <property type="entry name" value="Cys/Met-Metab_PyrdxlP-dep_enz"/>
</dbReference>
<dbReference type="Pfam" id="PF01053">
    <property type="entry name" value="Cys_Met_Meta_PP"/>
    <property type="match status" value="1"/>
</dbReference>
<keyword evidence="4 10" id="KW-0456">Lyase</keyword>
<dbReference type="GO" id="GO:0019346">
    <property type="term" value="P:transsulfuration"/>
    <property type="evidence" value="ECO:0007669"/>
    <property type="project" value="InterPro"/>
</dbReference>
<evidence type="ECO:0000256" key="7">
    <source>
        <dbReference type="ARBA" id="ARBA00047625"/>
    </source>
</evidence>
<comment type="pathway">
    <text evidence="5">Amino-acid biosynthesis; L-methionine biosynthesis via de novo pathway; L-homocysteine from L-cystathionine: step 1/1.</text>
</comment>
<dbReference type="FunFam" id="3.40.640.10:FF:000046">
    <property type="entry name" value="Cystathionine gamma-lyase"/>
    <property type="match status" value="1"/>
</dbReference>
<evidence type="ECO:0000256" key="8">
    <source>
        <dbReference type="PIRSR" id="PIRSR001434-2"/>
    </source>
</evidence>
<dbReference type="Proteomes" id="UP000515292">
    <property type="component" value="Chromosome"/>
</dbReference>
<comment type="similarity">
    <text evidence="2 9">Belongs to the trans-sulfuration enzymes family.</text>
</comment>
<dbReference type="PANTHER" id="PTHR43500">
    <property type="entry name" value="CYSTATHIONINE BETA-LYASE-RELATED"/>
    <property type="match status" value="1"/>
</dbReference>
<organism evidence="10 11">
    <name type="scientific">Sandaracinobacteroides saxicola</name>
    <dbReference type="NCBI Taxonomy" id="2759707"/>
    <lineage>
        <taxon>Bacteria</taxon>
        <taxon>Pseudomonadati</taxon>
        <taxon>Pseudomonadota</taxon>
        <taxon>Alphaproteobacteria</taxon>
        <taxon>Sphingomonadales</taxon>
        <taxon>Sphingosinicellaceae</taxon>
        <taxon>Sandaracinobacteroides</taxon>
    </lineage>
</organism>
<dbReference type="RefSeq" id="WP_182297549.1">
    <property type="nucleotide sequence ID" value="NZ_CP059851.1"/>
</dbReference>
<keyword evidence="11" id="KW-1185">Reference proteome</keyword>
<dbReference type="Gene3D" id="3.40.640.10">
    <property type="entry name" value="Type I PLP-dependent aspartate aminotransferase-like (Major domain)"/>
    <property type="match status" value="1"/>
</dbReference>
<dbReference type="PIRSF" id="PIRSF001434">
    <property type="entry name" value="CGS"/>
    <property type="match status" value="1"/>
</dbReference>
<evidence type="ECO:0000256" key="5">
    <source>
        <dbReference type="ARBA" id="ARBA00046315"/>
    </source>
</evidence>
<protein>
    <submittedName>
        <fullName evidence="10">Cystathionine beta-lyase</fullName>
        <ecNumber evidence="10">4.4.1.8</ecNumber>
    </submittedName>
</protein>
<dbReference type="SUPFAM" id="SSF53383">
    <property type="entry name" value="PLP-dependent transferases"/>
    <property type="match status" value="1"/>
</dbReference>
<dbReference type="EC" id="4.4.1.8" evidence="10"/>
<accession>A0A7G5IK34</accession>
<dbReference type="KEGG" id="sand:H3309_04365"/>
<dbReference type="InterPro" id="IPR015422">
    <property type="entry name" value="PyrdxlP-dep_Trfase_small"/>
</dbReference>
<dbReference type="GO" id="GO:0047804">
    <property type="term" value="F:cysteine-S-conjugate beta-lyase activity"/>
    <property type="evidence" value="ECO:0007669"/>
    <property type="project" value="UniProtKB-EC"/>
</dbReference>
<comment type="catalytic activity">
    <reaction evidence="6">
        <text>L,L-cystathionine + H2O = L-homocysteine + pyruvate + NH4(+)</text>
        <dbReference type="Rhea" id="RHEA:13965"/>
        <dbReference type="ChEBI" id="CHEBI:15361"/>
        <dbReference type="ChEBI" id="CHEBI:15377"/>
        <dbReference type="ChEBI" id="CHEBI:28938"/>
        <dbReference type="ChEBI" id="CHEBI:58161"/>
        <dbReference type="ChEBI" id="CHEBI:58199"/>
    </reaction>
</comment>
<dbReference type="EMBL" id="CP059851">
    <property type="protein sequence ID" value="QMW23726.1"/>
    <property type="molecule type" value="Genomic_DNA"/>
</dbReference>
<dbReference type="NCBIfam" id="TIGR01324">
    <property type="entry name" value="cysta_beta_ly_B"/>
    <property type="match status" value="1"/>
</dbReference>
<evidence type="ECO:0000256" key="3">
    <source>
        <dbReference type="ARBA" id="ARBA00022898"/>
    </source>
</evidence>
<evidence type="ECO:0000313" key="11">
    <source>
        <dbReference type="Proteomes" id="UP000515292"/>
    </source>
</evidence>
<dbReference type="AlphaFoldDB" id="A0A7G5IK34"/>
<dbReference type="Gene3D" id="3.90.1150.10">
    <property type="entry name" value="Aspartate Aminotransferase, domain 1"/>
    <property type="match status" value="1"/>
</dbReference>
<name>A0A7G5IK34_9SPHN</name>
<dbReference type="InterPro" id="IPR015424">
    <property type="entry name" value="PyrdxlP-dep_Trfase"/>
</dbReference>
<sequence>MGGASRYAGGDGRRLSEADTWLVEAGRRRAWTHGIVNPPLYRASTVLYETIAAMDAANRDVDANLYYGRKGTPTTWALREALTGLEPGAEGTMLMPSGVSAITAAILSCAKAGDHVLLPDSAYDPTSAFADGLMRRFGIEPQWYDPLIGAGVAGLFRANTAALLLESPGSLTFEVQDVPAMAAVAREAGVVTILDNTWATSLYFQGIRHGCDLVMQACTKYVVGHSDSMLGSVTANAARWRDLQKTVWQLGLCVGADDAALGLRGLRTMGVRLARHQESGLKVARWLAAHPLVDRVLHPALESCPGHALWRRDFSGASGLFGVVLKAGSRADAAHLCDGMRHFGLGFSWGGYESLMIPCSPERLRRVTRWQAPGLCLRLHVGLEDVGDLIADLEAGLARFAAAVGGS</sequence>
<comment type="cofactor">
    <cofactor evidence="1 9">
        <name>pyridoxal 5'-phosphate</name>
        <dbReference type="ChEBI" id="CHEBI:597326"/>
    </cofactor>
</comment>
<evidence type="ECO:0000256" key="9">
    <source>
        <dbReference type="RuleBase" id="RU362118"/>
    </source>
</evidence>
<evidence type="ECO:0000256" key="1">
    <source>
        <dbReference type="ARBA" id="ARBA00001933"/>
    </source>
</evidence>
<evidence type="ECO:0000256" key="4">
    <source>
        <dbReference type="ARBA" id="ARBA00023239"/>
    </source>
</evidence>
<dbReference type="GO" id="GO:0019450">
    <property type="term" value="P:L-cysteine catabolic process to pyruvate"/>
    <property type="evidence" value="ECO:0007669"/>
    <property type="project" value="TreeGrafter"/>
</dbReference>
<dbReference type="PROSITE" id="PS00868">
    <property type="entry name" value="CYS_MET_METAB_PP"/>
    <property type="match status" value="1"/>
</dbReference>
<proteinExistence type="inferred from homology"/>